<name>A0A938BME1_UNCEI</name>
<organism evidence="2 3">
    <name type="scientific">Eiseniibacteriota bacterium</name>
    <dbReference type="NCBI Taxonomy" id="2212470"/>
    <lineage>
        <taxon>Bacteria</taxon>
        <taxon>Candidatus Eiseniibacteriota</taxon>
    </lineage>
</organism>
<dbReference type="AlphaFoldDB" id="A0A938BME1"/>
<dbReference type="SUPFAM" id="SSF53756">
    <property type="entry name" value="UDP-Glycosyltransferase/glycogen phosphorylase"/>
    <property type="match status" value="1"/>
</dbReference>
<dbReference type="PANTHER" id="PTHR12526:SF636">
    <property type="entry name" value="BLL3647 PROTEIN"/>
    <property type="match status" value="1"/>
</dbReference>
<comment type="caution">
    <text evidence="2">The sequence shown here is derived from an EMBL/GenBank/DDBJ whole genome shotgun (WGS) entry which is preliminary data.</text>
</comment>
<feature type="domain" description="Glycosyl transferase family 1" evidence="1">
    <location>
        <begin position="67"/>
        <end position="217"/>
    </location>
</feature>
<proteinExistence type="predicted"/>
<evidence type="ECO:0000259" key="1">
    <source>
        <dbReference type="Pfam" id="PF00534"/>
    </source>
</evidence>
<dbReference type="EMBL" id="VGIY01000219">
    <property type="protein sequence ID" value="MBM3317924.1"/>
    <property type="molecule type" value="Genomic_DNA"/>
</dbReference>
<reference evidence="2" key="1">
    <citation type="submission" date="2019-03" db="EMBL/GenBank/DDBJ databases">
        <title>Lake Tanganyika Metagenome-Assembled Genomes (MAGs).</title>
        <authorList>
            <person name="Tran P."/>
        </authorList>
    </citation>
    <scope>NUCLEOTIDE SEQUENCE</scope>
    <source>
        <strain evidence="2">M_DeepCast_400m_m2_100</strain>
    </source>
</reference>
<dbReference type="Gene3D" id="3.40.50.2000">
    <property type="entry name" value="Glycogen Phosphorylase B"/>
    <property type="match status" value="2"/>
</dbReference>
<accession>A0A938BME1</accession>
<dbReference type="PANTHER" id="PTHR12526">
    <property type="entry name" value="GLYCOSYLTRANSFERASE"/>
    <property type="match status" value="1"/>
</dbReference>
<dbReference type="InterPro" id="IPR001296">
    <property type="entry name" value="Glyco_trans_1"/>
</dbReference>
<protein>
    <submittedName>
        <fullName evidence="2">Glycosyltransferase</fullName>
    </submittedName>
</protein>
<dbReference type="GO" id="GO:0016757">
    <property type="term" value="F:glycosyltransferase activity"/>
    <property type="evidence" value="ECO:0007669"/>
    <property type="project" value="InterPro"/>
</dbReference>
<dbReference type="Proteomes" id="UP000748308">
    <property type="component" value="Unassembled WGS sequence"/>
</dbReference>
<evidence type="ECO:0000313" key="3">
    <source>
        <dbReference type="Proteomes" id="UP000748308"/>
    </source>
</evidence>
<dbReference type="Pfam" id="PF00534">
    <property type="entry name" value="Glycos_transf_1"/>
    <property type="match status" value="1"/>
</dbReference>
<gene>
    <name evidence="2" type="ORF">FJY75_08720</name>
</gene>
<evidence type="ECO:0000313" key="2">
    <source>
        <dbReference type="EMBL" id="MBM3317924.1"/>
    </source>
</evidence>
<sequence>MPRARGAGGWCRHAWIDRLLTNLNARVLPVSEALAEELARRGVPRGKIAPLADAIDHERFRSARARRREARAALGLPEDARLVVNAGRLVPQKAQADFVAAAARLAAQDGRWRFAIAGDGPLRGALERQAARQGLGGRLEFLSFRTDLPELFAAADAFVQTSRWEGLAMALLEARAAGLGIVATDVGGTREGLSGYPYGRCVAPGDIDALARAVPEVVDFGRLEPPPFPTRFTGPAVASAFLSLVRESIAAGEAW</sequence>